<keyword evidence="3" id="KW-1185">Reference proteome</keyword>
<dbReference type="Pfam" id="PF01636">
    <property type="entry name" value="APH"/>
    <property type="match status" value="1"/>
</dbReference>
<gene>
    <name evidence="2" type="ORF">FB45DRAFT_795926</name>
</gene>
<dbReference type="InterPro" id="IPR051678">
    <property type="entry name" value="AGP_Transferase"/>
</dbReference>
<dbReference type="Proteomes" id="UP001221142">
    <property type="component" value="Unassembled WGS sequence"/>
</dbReference>
<sequence length="188" mass="20791">MHPVLPQLPAHLLQDPYVAALDRQYRASWNYDIAFARRGSSYPFLKDEASRVLKRTCVGCHPIAQGGFNTVFLLTFDDQTDLIARVAGVFGQLPLPAHVLAQQLGSEVATLKFLLARTSIPVPIVYHVDLNPDNAVGAPYMIMSRIHGIPASNMWPTMSLSQKIDLVTDVAKIEADLRCLPFHELGCL</sequence>
<dbReference type="Gene3D" id="3.30.200.20">
    <property type="entry name" value="Phosphorylase Kinase, domain 1"/>
    <property type="match status" value="1"/>
</dbReference>
<proteinExistence type="predicted"/>
<dbReference type="PANTHER" id="PTHR21310">
    <property type="entry name" value="AMINOGLYCOSIDE PHOSPHOTRANSFERASE-RELATED-RELATED"/>
    <property type="match status" value="1"/>
</dbReference>
<protein>
    <recommendedName>
        <fullName evidence="1">Aminoglycoside phosphotransferase domain-containing protein</fullName>
    </recommendedName>
</protein>
<accession>A0AAD7BN18</accession>
<reference evidence="2" key="1">
    <citation type="submission" date="2023-03" db="EMBL/GenBank/DDBJ databases">
        <title>Massive genome expansion in bonnet fungi (Mycena s.s.) driven by repeated elements and novel gene families across ecological guilds.</title>
        <authorList>
            <consortium name="Lawrence Berkeley National Laboratory"/>
            <person name="Harder C.B."/>
            <person name="Miyauchi S."/>
            <person name="Viragh M."/>
            <person name="Kuo A."/>
            <person name="Thoen E."/>
            <person name="Andreopoulos B."/>
            <person name="Lu D."/>
            <person name="Skrede I."/>
            <person name="Drula E."/>
            <person name="Henrissat B."/>
            <person name="Morin E."/>
            <person name="Kohler A."/>
            <person name="Barry K."/>
            <person name="LaButti K."/>
            <person name="Morin E."/>
            <person name="Salamov A."/>
            <person name="Lipzen A."/>
            <person name="Mereny Z."/>
            <person name="Hegedus B."/>
            <person name="Baldrian P."/>
            <person name="Stursova M."/>
            <person name="Weitz H."/>
            <person name="Taylor A."/>
            <person name="Grigoriev I.V."/>
            <person name="Nagy L.G."/>
            <person name="Martin F."/>
            <person name="Kauserud H."/>
        </authorList>
    </citation>
    <scope>NUCLEOTIDE SEQUENCE</scope>
    <source>
        <strain evidence="2">9284</strain>
    </source>
</reference>
<dbReference type="SUPFAM" id="SSF56112">
    <property type="entry name" value="Protein kinase-like (PK-like)"/>
    <property type="match status" value="1"/>
</dbReference>
<dbReference type="AlphaFoldDB" id="A0AAD7BN18"/>
<feature type="domain" description="Aminoglycoside phosphotransferase" evidence="1">
    <location>
        <begin position="61"/>
        <end position="181"/>
    </location>
</feature>
<dbReference type="InterPro" id="IPR002575">
    <property type="entry name" value="Aminoglycoside_PTrfase"/>
</dbReference>
<evidence type="ECO:0000313" key="3">
    <source>
        <dbReference type="Proteomes" id="UP001221142"/>
    </source>
</evidence>
<dbReference type="PANTHER" id="PTHR21310:SF15">
    <property type="entry name" value="AMINOGLYCOSIDE PHOSPHOTRANSFERASE DOMAIN-CONTAINING PROTEIN"/>
    <property type="match status" value="1"/>
</dbReference>
<dbReference type="EMBL" id="JARKIF010000012">
    <property type="protein sequence ID" value="KAJ7625745.1"/>
    <property type="molecule type" value="Genomic_DNA"/>
</dbReference>
<comment type="caution">
    <text evidence="2">The sequence shown here is derived from an EMBL/GenBank/DDBJ whole genome shotgun (WGS) entry which is preliminary data.</text>
</comment>
<organism evidence="2 3">
    <name type="scientific">Roridomyces roridus</name>
    <dbReference type="NCBI Taxonomy" id="1738132"/>
    <lineage>
        <taxon>Eukaryota</taxon>
        <taxon>Fungi</taxon>
        <taxon>Dikarya</taxon>
        <taxon>Basidiomycota</taxon>
        <taxon>Agaricomycotina</taxon>
        <taxon>Agaricomycetes</taxon>
        <taxon>Agaricomycetidae</taxon>
        <taxon>Agaricales</taxon>
        <taxon>Marasmiineae</taxon>
        <taxon>Mycenaceae</taxon>
        <taxon>Roridomyces</taxon>
    </lineage>
</organism>
<evidence type="ECO:0000313" key="2">
    <source>
        <dbReference type="EMBL" id="KAJ7625745.1"/>
    </source>
</evidence>
<dbReference type="InterPro" id="IPR011009">
    <property type="entry name" value="Kinase-like_dom_sf"/>
</dbReference>
<name>A0AAD7BN18_9AGAR</name>
<evidence type="ECO:0000259" key="1">
    <source>
        <dbReference type="Pfam" id="PF01636"/>
    </source>
</evidence>
<feature type="non-terminal residue" evidence="2">
    <location>
        <position position="188"/>
    </location>
</feature>